<reference evidence="2" key="1">
    <citation type="submission" date="2020-08" db="EMBL/GenBank/DDBJ databases">
        <title>Genome public.</title>
        <authorList>
            <person name="Liu C."/>
            <person name="Sun Q."/>
        </authorList>
    </citation>
    <scope>NUCLEOTIDE SEQUENCE</scope>
    <source>
        <strain evidence="2">H8</strain>
    </source>
</reference>
<keyword evidence="2" id="KW-0378">Hydrolase</keyword>
<evidence type="ECO:0000313" key="2">
    <source>
        <dbReference type="EMBL" id="MBC8541380.1"/>
    </source>
</evidence>
<dbReference type="InterPro" id="IPR042047">
    <property type="entry name" value="SleB_dom1"/>
</dbReference>
<name>A0A926DQD2_9FIRM</name>
<dbReference type="GO" id="GO:0016787">
    <property type="term" value="F:hydrolase activity"/>
    <property type="evidence" value="ECO:0007669"/>
    <property type="project" value="UniProtKB-KW"/>
</dbReference>
<gene>
    <name evidence="2" type="ORF">H8698_10365</name>
</gene>
<dbReference type="Pfam" id="PF07486">
    <property type="entry name" value="Hydrolase_2"/>
    <property type="match status" value="1"/>
</dbReference>
<dbReference type="Proteomes" id="UP000611762">
    <property type="component" value="Unassembled WGS sequence"/>
</dbReference>
<protein>
    <submittedName>
        <fullName evidence="2">Cell wall hydrolase</fullName>
    </submittedName>
</protein>
<dbReference type="RefSeq" id="WP_177680096.1">
    <property type="nucleotide sequence ID" value="NZ_JACRSU010000004.1"/>
</dbReference>
<evidence type="ECO:0000259" key="1">
    <source>
        <dbReference type="Pfam" id="PF07486"/>
    </source>
</evidence>
<evidence type="ECO:0000313" key="3">
    <source>
        <dbReference type="Proteomes" id="UP000611762"/>
    </source>
</evidence>
<keyword evidence="3" id="KW-1185">Reference proteome</keyword>
<comment type="caution">
    <text evidence="2">The sequence shown here is derived from an EMBL/GenBank/DDBJ whole genome shotgun (WGS) entry which is preliminary data.</text>
</comment>
<sequence>MAFSDVELLARTILCEAGGEGDTGMKAVATVIMNRATVGYGEYGRVNNGLRDVLYQPGQFDCLRETIGGRYNPQNIYNMRPEQIHYDIANWAIAGNKIGTVAFSLWYYNPFSPNCRPNFPSDVGFFVIRIGNHCFYNPTEAYAQT</sequence>
<accession>A0A926DQD2</accession>
<dbReference type="EMBL" id="JACRSU010000004">
    <property type="protein sequence ID" value="MBC8541380.1"/>
    <property type="molecule type" value="Genomic_DNA"/>
</dbReference>
<feature type="domain" description="Cell wall hydrolase SleB" evidence="1">
    <location>
        <begin position="19"/>
        <end position="136"/>
    </location>
</feature>
<dbReference type="Gene3D" id="1.10.10.2520">
    <property type="entry name" value="Cell wall hydrolase SleB, domain 1"/>
    <property type="match status" value="1"/>
</dbReference>
<dbReference type="InterPro" id="IPR011105">
    <property type="entry name" value="Cell_wall_hydrolase_SleB"/>
</dbReference>
<organism evidence="2 3">
    <name type="scientific">Congzhengia minquanensis</name>
    <dbReference type="NCBI Taxonomy" id="2763657"/>
    <lineage>
        <taxon>Bacteria</taxon>
        <taxon>Bacillati</taxon>
        <taxon>Bacillota</taxon>
        <taxon>Clostridia</taxon>
        <taxon>Eubacteriales</taxon>
        <taxon>Oscillospiraceae</taxon>
        <taxon>Congzhengia</taxon>
    </lineage>
</organism>
<dbReference type="AlphaFoldDB" id="A0A926DQD2"/>
<proteinExistence type="predicted"/>